<dbReference type="SUPFAM" id="SSF56935">
    <property type="entry name" value="Porins"/>
    <property type="match status" value="1"/>
</dbReference>
<keyword evidence="6" id="KW-0408">Iron</keyword>
<dbReference type="CDD" id="cd01347">
    <property type="entry name" value="ligand_gated_channel"/>
    <property type="match status" value="1"/>
</dbReference>
<dbReference type="EMBL" id="JACT01000001">
    <property type="protein sequence ID" value="KMS57717.1"/>
    <property type="molecule type" value="Genomic_DNA"/>
</dbReference>
<keyword evidence="7" id="KW-0406">Ion transport</keyword>
<evidence type="ECO:0000256" key="11">
    <source>
        <dbReference type="PROSITE-ProRule" id="PRU01360"/>
    </source>
</evidence>
<dbReference type="Proteomes" id="UP000052232">
    <property type="component" value="Unassembled WGS sequence"/>
</dbReference>
<dbReference type="Pfam" id="PF00593">
    <property type="entry name" value="TonB_dep_Rec_b-barrel"/>
    <property type="match status" value="1"/>
</dbReference>
<dbReference type="GO" id="GO:0006826">
    <property type="term" value="P:iron ion transport"/>
    <property type="evidence" value="ECO:0007669"/>
    <property type="project" value="UniProtKB-KW"/>
</dbReference>
<evidence type="ECO:0000256" key="9">
    <source>
        <dbReference type="ARBA" id="ARBA00023136"/>
    </source>
</evidence>
<dbReference type="InterPro" id="IPR039426">
    <property type="entry name" value="TonB-dep_rcpt-like"/>
</dbReference>
<evidence type="ECO:0000259" key="15">
    <source>
        <dbReference type="Pfam" id="PF07715"/>
    </source>
</evidence>
<evidence type="ECO:0000256" key="2">
    <source>
        <dbReference type="ARBA" id="ARBA00022448"/>
    </source>
</evidence>
<reference evidence="16 17" key="1">
    <citation type="journal article" date="2015" name="G3 (Bethesda)">
        <title>Insights into Ongoing Evolution of the Hexachlorocyclohexane Catabolic Pathway from Comparative Genomics of Ten Sphingomonadaceae Strains.</title>
        <authorList>
            <person name="Pearce S.L."/>
            <person name="Oakeshott J.G."/>
            <person name="Pandey G."/>
        </authorList>
    </citation>
    <scope>NUCLEOTIDE SEQUENCE [LARGE SCALE GENOMIC DNA]</scope>
    <source>
        <strain evidence="16 17">LL01</strain>
    </source>
</reference>
<keyword evidence="17" id="KW-1185">Reference proteome</keyword>
<keyword evidence="5 11" id="KW-0812">Transmembrane</keyword>
<evidence type="ECO:0000256" key="10">
    <source>
        <dbReference type="ARBA" id="ARBA00023237"/>
    </source>
</evidence>
<keyword evidence="10 11" id="KW-0998">Cell outer membrane</keyword>
<sequence length="794" mass="86881">MKRNFSRLMRSAGVVGLVAASPAFAQDQAAPQSAAASTSQPSSDGEIIVTANKRSENINKVGLSITAVSGEALESRKVTSLEDIASVVPGLAFASSTANTPIFTLRGVGFNESSLGVYPAVSVYLDQTPLPFPVMASHTAFDLERVEVLKGPQGTLFGQNSTGGAINYIAAKPTSAFEAGGDISYGRFNQVDGNAFISGPITQNLRFRLAGTALHADDWQKSYTRNDKLGEQEYYAGRFLLDWTPADTVRFALNINGWRDKSDPQAQQLVLKFGQIPAFAKPELLNYPFAPDNARAADWSTGALRPRADRKFFQAALRSDIDLSDDLTLTSLTSYDDYKQDQVTDGDGMNLIVFDLERNDGYIHSFNQELRLANDQSGTFRWILGANYEKSTTFENQVLRYIDSTNYNPNNLFINASGVTNKQKIENYAFFGNAEYKLTEELTLKGAARYTKSRNNANICGYAAGDGNVADLFNLLGSLLGSVPFTPIGNTDCYSLNENNVPGEPYIRTLKEDNVSWRVGLDYQVTPQTLVYANASRGYKAGSYPSLAAATYTALSPVTQESVTAYEAGVKTQLFDRMVSLNFAAFYYDYRDKQIRGKTPDPIFGILDVLVNVPKSRIQGAEADVTFRPVEGLTIAAAGTYLDSKVKRYTGVNVIGVNNDFSGDPLPFTPKWSGSLNVDYKVEMPDGGAPFVGFTIAGRSASDATLGGRRITFPASPATILKPGVDYIYKIDGYTTVDGRIGYVARDERWRVSLWAKNIFNRYYWTNVIPANDNSARFAGRPATYGVTVGFNFR</sequence>
<evidence type="ECO:0000256" key="1">
    <source>
        <dbReference type="ARBA" id="ARBA00004571"/>
    </source>
</evidence>
<dbReference type="PANTHER" id="PTHR32552">
    <property type="entry name" value="FERRICHROME IRON RECEPTOR-RELATED"/>
    <property type="match status" value="1"/>
</dbReference>
<evidence type="ECO:0000313" key="16">
    <source>
        <dbReference type="EMBL" id="KMS57717.1"/>
    </source>
</evidence>
<keyword evidence="2 11" id="KW-0813">Transport</keyword>
<keyword evidence="13" id="KW-0732">Signal</keyword>
<keyword evidence="4" id="KW-0410">Iron transport</keyword>
<proteinExistence type="inferred from homology"/>
<dbReference type="Gene3D" id="2.40.170.20">
    <property type="entry name" value="TonB-dependent receptor, beta-barrel domain"/>
    <property type="match status" value="1"/>
</dbReference>
<feature type="domain" description="TonB-dependent receptor-like beta-barrel" evidence="14">
    <location>
        <begin position="278"/>
        <end position="759"/>
    </location>
</feature>
<evidence type="ECO:0000256" key="5">
    <source>
        <dbReference type="ARBA" id="ARBA00022692"/>
    </source>
</evidence>
<protein>
    <submittedName>
        <fullName evidence="16">TonB-denpendent receptor</fullName>
    </submittedName>
</protein>
<feature type="chain" id="PRO_5005292317" evidence="13">
    <location>
        <begin position="26"/>
        <end position="794"/>
    </location>
</feature>
<dbReference type="PANTHER" id="PTHR32552:SF81">
    <property type="entry name" value="TONB-DEPENDENT OUTER MEMBRANE RECEPTOR"/>
    <property type="match status" value="1"/>
</dbReference>
<evidence type="ECO:0000259" key="14">
    <source>
        <dbReference type="Pfam" id="PF00593"/>
    </source>
</evidence>
<dbReference type="InterPro" id="IPR012910">
    <property type="entry name" value="Plug_dom"/>
</dbReference>
<dbReference type="InterPro" id="IPR000531">
    <property type="entry name" value="Beta-barrel_TonB"/>
</dbReference>
<evidence type="ECO:0000256" key="13">
    <source>
        <dbReference type="SAM" id="SignalP"/>
    </source>
</evidence>
<dbReference type="GO" id="GO:0009279">
    <property type="term" value="C:cell outer membrane"/>
    <property type="evidence" value="ECO:0007669"/>
    <property type="project" value="UniProtKB-SubCell"/>
</dbReference>
<name>A0A0J7Y1W4_9SPHN</name>
<organism evidence="16 17">
    <name type="scientific">Sphingobium cupriresistens LL01</name>
    <dbReference type="NCBI Taxonomy" id="1420583"/>
    <lineage>
        <taxon>Bacteria</taxon>
        <taxon>Pseudomonadati</taxon>
        <taxon>Pseudomonadota</taxon>
        <taxon>Alphaproteobacteria</taxon>
        <taxon>Sphingomonadales</taxon>
        <taxon>Sphingomonadaceae</taxon>
        <taxon>Sphingobium</taxon>
    </lineage>
</organism>
<comment type="subcellular location">
    <subcellularLocation>
        <location evidence="1 11">Cell outer membrane</location>
        <topology evidence="1 11">Multi-pass membrane protein</topology>
    </subcellularLocation>
</comment>
<dbReference type="AlphaFoldDB" id="A0A0J7Y1W4"/>
<keyword evidence="16" id="KW-0675">Receptor</keyword>
<evidence type="ECO:0000256" key="7">
    <source>
        <dbReference type="ARBA" id="ARBA00023065"/>
    </source>
</evidence>
<accession>A0A0J7Y1W4</accession>
<evidence type="ECO:0000313" key="17">
    <source>
        <dbReference type="Proteomes" id="UP000052232"/>
    </source>
</evidence>
<gene>
    <name evidence="16" type="ORF">V473_05765</name>
</gene>
<keyword evidence="3 11" id="KW-1134">Transmembrane beta strand</keyword>
<keyword evidence="8 12" id="KW-0798">TonB box</keyword>
<comment type="caution">
    <text evidence="16">The sequence shown here is derived from an EMBL/GenBank/DDBJ whole genome shotgun (WGS) entry which is preliminary data.</text>
</comment>
<evidence type="ECO:0000256" key="3">
    <source>
        <dbReference type="ARBA" id="ARBA00022452"/>
    </source>
</evidence>
<dbReference type="InterPro" id="IPR036942">
    <property type="entry name" value="Beta-barrel_TonB_sf"/>
</dbReference>
<dbReference type="Pfam" id="PF07715">
    <property type="entry name" value="Plug"/>
    <property type="match status" value="1"/>
</dbReference>
<feature type="signal peptide" evidence="13">
    <location>
        <begin position="1"/>
        <end position="25"/>
    </location>
</feature>
<evidence type="ECO:0000256" key="4">
    <source>
        <dbReference type="ARBA" id="ARBA00022496"/>
    </source>
</evidence>
<dbReference type="PROSITE" id="PS52016">
    <property type="entry name" value="TONB_DEPENDENT_REC_3"/>
    <property type="match status" value="1"/>
</dbReference>
<dbReference type="PATRIC" id="fig|1420583.3.peg.1161"/>
<evidence type="ECO:0000256" key="6">
    <source>
        <dbReference type="ARBA" id="ARBA00023004"/>
    </source>
</evidence>
<feature type="domain" description="TonB-dependent receptor plug" evidence="15">
    <location>
        <begin position="60"/>
        <end position="165"/>
    </location>
</feature>
<dbReference type="STRING" id="1420583.V473_05765"/>
<evidence type="ECO:0000256" key="12">
    <source>
        <dbReference type="RuleBase" id="RU003357"/>
    </source>
</evidence>
<comment type="similarity">
    <text evidence="11 12">Belongs to the TonB-dependent receptor family.</text>
</comment>
<evidence type="ECO:0000256" key="8">
    <source>
        <dbReference type="ARBA" id="ARBA00023077"/>
    </source>
</evidence>
<dbReference type="RefSeq" id="WP_066601343.1">
    <property type="nucleotide sequence ID" value="NZ_KQ130434.1"/>
</dbReference>
<keyword evidence="9 11" id="KW-0472">Membrane</keyword>